<dbReference type="InterPro" id="IPR000160">
    <property type="entry name" value="GGDEF_dom"/>
</dbReference>
<dbReference type="InterPro" id="IPR029787">
    <property type="entry name" value="Nucleotide_cyclase"/>
</dbReference>
<dbReference type="GO" id="GO:0043709">
    <property type="term" value="P:cell adhesion involved in single-species biofilm formation"/>
    <property type="evidence" value="ECO:0007669"/>
    <property type="project" value="TreeGrafter"/>
</dbReference>
<evidence type="ECO:0000256" key="1">
    <source>
        <dbReference type="ARBA" id="ARBA00012528"/>
    </source>
</evidence>
<protein>
    <recommendedName>
        <fullName evidence="1">diguanylate cyclase</fullName>
        <ecNumber evidence="1">2.7.7.65</ecNumber>
    </recommendedName>
</protein>
<dbReference type="GO" id="GO:0052621">
    <property type="term" value="F:diguanylate cyclase activity"/>
    <property type="evidence" value="ECO:0007669"/>
    <property type="project" value="UniProtKB-EC"/>
</dbReference>
<proteinExistence type="predicted"/>
<evidence type="ECO:0000256" key="3">
    <source>
        <dbReference type="SAM" id="Coils"/>
    </source>
</evidence>
<evidence type="ECO:0000259" key="5">
    <source>
        <dbReference type="PROSITE" id="PS50887"/>
    </source>
</evidence>
<evidence type="ECO:0000313" key="7">
    <source>
        <dbReference type="Proteomes" id="UP000249524"/>
    </source>
</evidence>
<name>A0A328BLA5_9CAUL</name>
<dbReference type="PANTHER" id="PTHR45138:SF9">
    <property type="entry name" value="DIGUANYLATE CYCLASE DGCM-RELATED"/>
    <property type="match status" value="1"/>
</dbReference>
<dbReference type="InterPro" id="IPR050469">
    <property type="entry name" value="Diguanylate_Cyclase"/>
</dbReference>
<dbReference type="SUPFAM" id="SSF55073">
    <property type="entry name" value="Nucleotide cyclase"/>
    <property type="match status" value="1"/>
</dbReference>
<dbReference type="EMBL" id="QFYS01000002">
    <property type="protein sequence ID" value="RAK67221.1"/>
    <property type="molecule type" value="Genomic_DNA"/>
</dbReference>
<dbReference type="PROSITE" id="PS50887">
    <property type="entry name" value="GGDEF"/>
    <property type="match status" value="1"/>
</dbReference>
<keyword evidence="3" id="KW-0175">Coiled coil</keyword>
<sequence length="231" mass="24352">MKVTGARTEPLSAPRRRAGAAQAGTSISAPTRVDSAAFLGISRAEMTPAVQQAIETLLSELDALRNEVAQLKGRLARAEDLADRDALTPLLNRRAFVRELGRISAMGDRYGTPASLVYFDLDGFKAINDREGHAAGDAALKAVAERLVANVREADVVARMGGDEFAVILMHTDGATARAKAATLAQAIAAPPHGVACSWGVREISADSDAETLLASADQAMFAAKRDRRTG</sequence>
<dbReference type="SMART" id="SM00267">
    <property type="entry name" value="GGDEF"/>
    <property type="match status" value="1"/>
</dbReference>
<dbReference type="CDD" id="cd01949">
    <property type="entry name" value="GGDEF"/>
    <property type="match status" value="1"/>
</dbReference>
<dbReference type="EC" id="2.7.7.65" evidence="1"/>
<gene>
    <name evidence="6" type="ORF">DJ019_04610</name>
</gene>
<dbReference type="Pfam" id="PF00990">
    <property type="entry name" value="GGDEF"/>
    <property type="match status" value="1"/>
</dbReference>
<dbReference type="RefSeq" id="WP_111274832.1">
    <property type="nucleotide sequence ID" value="NZ_QFYS01000002.1"/>
</dbReference>
<feature type="coiled-coil region" evidence="3">
    <location>
        <begin position="54"/>
        <end position="81"/>
    </location>
</feature>
<dbReference type="OrthoDB" id="9812260at2"/>
<keyword evidence="7" id="KW-1185">Reference proteome</keyword>
<dbReference type="Proteomes" id="UP000249524">
    <property type="component" value="Unassembled WGS sequence"/>
</dbReference>
<comment type="caution">
    <text evidence="6">The sequence shown here is derived from an EMBL/GenBank/DDBJ whole genome shotgun (WGS) entry which is preliminary data.</text>
</comment>
<comment type="catalytic activity">
    <reaction evidence="2">
        <text>2 GTP = 3',3'-c-di-GMP + 2 diphosphate</text>
        <dbReference type="Rhea" id="RHEA:24898"/>
        <dbReference type="ChEBI" id="CHEBI:33019"/>
        <dbReference type="ChEBI" id="CHEBI:37565"/>
        <dbReference type="ChEBI" id="CHEBI:58805"/>
        <dbReference type="EC" id="2.7.7.65"/>
    </reaction>
</comment>
<evidence type="ECO:0000256" key="2">
    <source>
        <dbReference type="ARBA" id="ARBA00034247"/>
    </source>
</evidence>
<accession>A0A328BLA5</accession>
<feature type="domain" description="GGDEF" evidence="5">
    <location>
        <begin position="112"/>
        <end position="231"/>
    </location>
</feature>
<organism evidence="6 7">
    <name type="scientific">Phenylobacterium kunshanense</name>
    <dbReference type="NCBI Taxonomy" id="1445034"/>
    <lineage>
        <taxon>Bacteria</taxon>
        <taxon>Pseudomonadati</taxon>
        <taxon>Pseudomonadota</taxon>
        <taxon>Alphaproteobacteria</taxon>
        <taxon>Caulobacterales</taxon>
        <taxon>Caulobacteraceae</taxon>
        <taxon>Phenylobacterium</taxon>
    </lineage>
</organism>
<dbReference type="InterPro" id="IPR043128">
    <property type="entry name" value="Rev_trsase/Diguanyl_cyclase"/>
</dbReference>
<dbReference type="AlphaFoldDB" id="A0A328BLA5"/>
<evidence type="ECO:0000313" key="6">
    <source>
        <dbReference type="EMBL" id="RAK67221.1"/>
    </source>
</evidence>
<reference evidence="6 7" key="1">
    <citation type="submission" date="2018-05" db="EMBL/GenBank/DDBJ databases">
        <authorList>
            <person name="Lanie J.A."/>
            <person name="Ng W.-L."/>
            <person name="Kazmierczak K.M."/>
            <person name="Andrzejewski T.M."/>
            <person name="Davidsen T.M."/>
            <person name="Wayne K.J."/>
            <person name="Tettelin H."/>
            <person name="Glass J.I."/>
            <person name="Rusch D."/>
            <person name="Podicherti R."/>
            <person name="Tsui H.-C.T."/>
            <person name="Winkler M.E."/>
        </authorList>
    </citation>
    <scope>NUCLEOTIDE SEQUENCE [LARGE SCALE GENOMIC DNA]</scope>
    <source>
        <strain evidence="6 7">BUT-10</strain>
    </source>
</reference>
<dbReference type="GO" id="GO:0005886">
    <property type="term" value="C:plasma membrane"/>
    <property type="evidence" value="ECO:0007669"/>
    <property type="project" value="TreeGrafter"/>
</dbReference>
<dbReference type="GO" id="GO:1902201">
    <property type="term" value="P:negative regulation of bacterial-type flagellum-dependent cell motility"/>
    <property type="evidence" value="ECO:0007669"/>
    <property type="project" value="TreeGrafter"/>
</dbReference>
<dbReference type="Gene3D" id="3.30.70.270">
    <property type="match status" value="1"/>
</dbReference>
<evidence type="ECO:0000256" key="4">
    <source>
        <dbReference type="SAM" id="MobiDB-lite"/>
    </source>
</evidence>
<feature type="region of interest" description="Disordered" evidence="4">
    <location>
        <begin position="1"/>
        <end position="26"/>
    </location>
</feature>
<dbReference type="PANTHER" id="PTHR45138">
    <property type="entry name" value="REGULATORY COMPONENTS OF SENSORY TRANSDUCTION SYSTEM"/>
    <property type="match status" value="1"/>
</dbReference>
<dbReference type="NCBIfam" id="TIGR00254">
    <property type="entry name" value="GGDEF"/>
    <property type="match status" value="1"/>
</dbReference>